<dbReference type="Proteomes" id="UP001549320">
    <property type="component" value="Unassembled WGS sequence"/>
</dbReference>
<proteinExistence type="predicted"/>
<comment type="caution">
    <text evidence="1">The sequence shown here is derived from an EMBL/GenBank/DDBJ whole genome shotgun (WGS) entry which is preliminary data.</text>
</comment>
<keyword evidence="2" id="KW-1185">Reference proteome</keyword>
<gene>
    <name evidence="1" type="ORF">ABIE13_002166</name>
</gene>
<dbReference type="EMBL" id="JBEPSH010000004">
    <property type="protein sequence ID" value="MET4577055.1"/>
    <property type="molecule type" value="Genomic_DNA"/>
</dbReference>
<evidence type="ECO:0000313" key="1">
    <source>
        <dbReference type="EMBL" id="MET4577055.1"/>
    </source>
</evidence>
<name>A0ABV2Q7Q4_9BURK</name>
<reference evidence="1 2" key="1">
    <citation type="submission" date="2024-06" db="EMBL/GenBank/DDBJ databases">
        <title>Sorghum-associated microbial communities from plants grown in Nebraska, USA.</title>
        <authorList>
            <person name="Schachtman D."/>
        </authorList>
    </citation>
    <scope>NUCLEOTIDE SEQUENCE [LARGE SCALE GENOMIC DNA]</scope>
    <source>
        <strain evidence="1 2">2709</strain>
    </source>
</reference>
<evidence type="ECO:0000313" key="2">
    <source>
        <dbReference type="Proteomes" id="UP001549320"/>
    </source>
</evidence>
<organism evidence="1 2">
    <name type="scientific">Ottowia thiooxydans</name>
    <dbReference type="NCBI Taxonomy" id="219182"/>
    <lineage>
        <taxon>Bacteria</taxon>
        <taxon>Pseudomonadati</taxon>
        <taxon>Pseudomonadota</taxon>
        <taxon>Betaproteobacteria</taxon>
        <taxon>Burkholderiales</taxon>
        <taxon>Comamonadaceae</taxon>
        <taxon>Ottowia</taxon>
    </lineage>
</organism>
<dbReference type="PROSITE" id="PS51257">
    <property type="entry name" value="PROKAR_LIPOPROTEIN"/>
    <property type="match status" value="1"/>
</dbReference>
<accession>A0ABV2Q7Q4</accession>
<evidence type="ECO:0008006" key="3">
    <source>
        <dbReference type="Google" id="ProtNLM"/>
    </source>
</evidence>
<sequence>MAWSWRPLSAAILLVASLTGCVTRPEQIPAGTPRAEVVQALGNPTARYKLANPTASLPIACLPGGAVPASSAQTASQGERLQYSMQPSGQSVYNVDLDGQGRLVRAEEAMNEALFGQRILPDRWTREDVLCEYGKPARVQRVHSFKGDIWVWRFTEGPTWRLLFIDIDPQGVVRGYSTGDEPLPDDRAP</sequence>
<dbReference type="RefSeq" id="WP_354443118.1">
    <property type="nucleotide sequence ID" value="NZ_JBEPSH010000004.1"/>
</dbReference>
<protein>
    <recommendedName>
        <fullName evidence="3">Lipoprotein transmembrane</fullName>
    </recommendedName>
</protein>